<keyword evidence="6" id="KW-1133">Transmembrane helix</keyword>
<keyword evidence="6" id="KW-0472">Membrane</keyword>
<evidence type="ECO:0000256" key="5">
    <source>
        <dbReference type="SAM" id="MobiDB-lite"/>
    </source>
</evidence>
<organism evidence="10 11">
    <name type="scientific">Ileibacterium valens</name>
    <dbReference type="NCBI Taxonomy" id="1862668"/>
    <lineage>
        <taxon>Bacteria</taxon>
        <taxon>Bacillati</taxon>
        <taxon>Bacillota</taxon>
        <taxon>Erysipelotrichia</taxon>
        <taxon>Erysipelotrichales</taxon>
        <taxon>Erysipelotrichaceae</taxon>
        <taxon>Ileibacterium</taxon>
    </lineage>
</organism>
<dbReference type="RefSeq" id="WP_075818171.1">
    <property type="nucleotide sequence ID" value="NZ_CAPNHH010000038.1"/>
</dbReference>
<keyword evidence="11" id="KW-1185">Reference proteome</keyword>
<gene>
    <name evidence="10" type="ORF">BO222_02730</name>
</gene>
<keyword evidence="4" id="KW-0572">Peptidoglycan-anchor</keyword>
<dbReference type="Pfam" id="PF17802">
    <property type="entry name" value="SpaA"/>
    <property type="match status" value="1"/>
</dbReference>
<evidence type="ECO:0000256" key="4">
    <source>
        <dbReference type="ARBA" id="ARBA00023088"/>
    </source>
</evidence>
<evidence type="ECO:0000256" key="2">
    <source>
        <dbReference type="ARBA" id="ARBA00022525"/>
    </source>
</evidence>
<feature type="region of interest" description="Disordered" evidence="5">
    <location>
        <begin position="603"/>
        <end position="637"/>
    </location>
</feature>
<evidence type="ECO:0000256" key="6">
    <source>
        <dbReference type="SAM" id="Phobius"/>
    </source>
</evidence>
<feature type="domain" description="Gram-positive cocci surface proteins LPxTG" evidence="8">
    <location>
        <begin position="568"/>
        <end position="602"/>
    </location>
</feature>
<accession>A0A1U7NI15</accession>
<evidence type="ECO:0000256" key="1">
    <source>
        <dbReference type="ARBA" id="ARBA00022512"/>
    </source>
</evidence>
<protein>
    <recommendedName>
        <fullName evidence="12">Gram-positive cocci surface proteins LPxTG domain-containing protein</fullName>
    </recommendedName>
</protein>
<feature type="transmembrane region" description="Helical" evidence="6">
    <location>
        <begin position="575"/>
        <end position="595"/>
    </location>
</feature>
<dbReference type="Gene3D" id="2.60.40.740">
    <property type="match status" value="1"/>
</dbReference>
<dbReference type="Gene3D" id="2.60.40.10">
    <property type="entry name" value="Immunoglobulins"/>
    <property type="match status" value="1"/>
</dbReference>
<keyword evidence="2" id="KW-0964">Secreted</keyword>
<dbReference type="Proteomes" id="UP000186341">
    <property type="component" value="Unassembled WGS sequence"/>
</dbReference>
<evidence type="ECO:0000313" key="10">
    <source>
        <dbReference type="EMBL" id="OLU41767.1"/>
    </source>
</evidence>
<evidence type="ECO:0000259" key="8">
    <source>
        <dbReference type="Pfam" id="PF00746"/>
    </source>
</evidence>
<dbReference type="InterPro" id="IPR013783">
    <property type="entry name" value="Ig-like_fold"/>
</dbReference>
<evidence type="ECO:0000256" key="3">
    <source>
        <dbReference type="ARBA" id="ARBA00022729"/>
    </source>
</evidence>
<dbReference type="OrthoDB" id="2199792at2"/>
<feature type="domain" description="SpaA-like prealbumin fold" evidence="9">
    <location>
        <begin position="421"/>
        <end position="513"/>
    </location>
</feature>
<dbReference type="GeneID" id="82202147"/>
<keyword evidence="1" id="KW-0134">Cell wall</keyword>
<evidence type="ECO:0000256" key="7">
    <source>
        <dbReference type="SAM" id="SignalP"/>
    </source>
</evidence>
<dbReference type="InterPro" id="IPR041033">
    <property type="entry name" value="SpaA_PFL_dom_1"/>
</dbReference>
<dbReference type="InterPro" id="IPR026466">
    <property type="entry name" value="Fim_isopep_form_D2_dom"/>
</dbReference>
<dbReference type="NCBIfam" id="TIGR01167">
    <property type="entry name" value="LPXTG_anchor"/>
    <property type="match status" value="1"/>
</dbReference>
<feature type="chain" id="PRO_5012933989" description="Gram-positive cocci surface proteins LPxTG domain-containing protein" evidence="7">
    <location>
        <begin position="37"/>
        <end position="637"/>
    </location>
</feature>
<reference evidence="10 11" key="1">
    <citation type="submission" date="2016-11" db="EMBL/GenBank/DDBJ databases">
        <title>Description of two novel members of the family Erysipelotrichaceae: Ileibacterium lipovorans gen. nov., sp. nov. and Dubosiella newyorkensis, gen. nov., sp. nov.</title>
        <authorList>
            <person name="Cox L.M."/>
            <person name="Sohn J."/>
            <person name="Tyrrell K.L."/>
            <person name="Citron D.M."/>
            <person name="Lawson P.A."/>
            <person name="Patel N.B."/>
            <person name="Iizumi T."/>
            <person name="Perez-Perez G.I."/>
            <person name="Goldstein E.J."/>
            <person name="Blaser M.J."/>
        </authorList>
    </citation>
    <scope>NUCLEOTIDE SEQUENCE [LARGE SCALE GENOMIC DNA]</scope>
    <source>
        <strain evidence="10 11">NYU-BL-A3</strain>
    </source>
</reference>
<comment type="caution">
    <text evidence="10">The sequence shown here is derived from an EMBL/GenBank/DDBJ whole genome shotgun (WGS) entry which is preliminary data.</text>
</comment>
<dbReference type="NCBIfam" id="TIGR04226">
    <property type="entry name" value="RrgB_K2N_iso_D2"/>
    <property type="match status" value="1"/>
</dbReference>
<dbReference type="Pfam" id="PF00746">
    <property type="entry name" value="Gram_pos_anchor"/>
    <property type="match status" value="1"/>
</dbReference>
<evidence type="ECO:0008006" key="12">
    <source>
        <dbReference type="Google" id="ProtNLM"/>
    </source>
</evidence>
<dbReference type="InterPro" id="IPR019931">
    <property type="entry name" value="LPXTG_anchor"/>
</dbReference>
<keyword evidence="3 7" id="KW-0732">Signal</keyword>
<dbReference type="EMBL" id="MPJW01000076">
    <property type="protein sequence ID" value="OLU41767.1"/>
    <property type="molecule type" value="Genomic_DNA"/>
</dbReference>
<feature type="signal peptide" evidence="7">
    <location>
        <begin position="1"/>
        <end position="36"/>
    </location>
</feature>
<feature type="compositionally biased region" description="Basic and acidic residues" evidence="5">
    <location>
        <begin position="610"/>
        <end position="637"/>
    </location>
</feature>
<name>A0A1U7NI15_9FIRM</name>
<proteinExistence type="predicted"/>
<evidence type="ECO:0000313" key="11">
    <source>
        <dbReference type="Proteomes" id="UP000186341"/>
    </source>
</evidence>
<dbReference type="SUPFAM" id="SSF49478">
    <property type="entry name" value="Cna protein B-type domain"/>
    <property type="match status" value="1"/>
</dbReference>
<dbReference type="AlphaFoldDB" id="A0A1U7NI15"/>
<evidence type="ECO:0000259" key="9">
    <source>
        <dbReference type="Pfam" id="PF17802"/>
    </source>
</evidence>
<keyword evidence="6" id="KW-0812">Transmembrane</keyword>
<sequence>MMNKYRNSRFLHISRSAITFAAAALLYQNCPEPAFAFEPNTLPLVSESTNGSGQIDFQSGNASLTIVGNQGQSLQGKTFNLFRLFNVSSSADQASINYTWNPEYKDALQSVISKRTGKPTASIDEAFAVDYIQSLREPGVSPNPGASSDQPLQSASSDFRLFVEELTVTLIQNDQPDYTVKVTGTSADNRIVISGLEYGYYLIDEDSGLIPSSQAASLTMMTTLNPSSQLQIKSDLPTVEKQVGDKAQNQNPSGNWQIMSDFEIGARVPFRYLANVPNMTGYTTYQFIFHDQLNSALTFDPSSVSIKLTDASGNAKTVPSSDYQIIQNADPNETFSIRFADLKSVVNRLFPGSGNQNSYGQQMEIKYTATLNETAADQTGKPLENRVRLEFSNNPKHTQTGQTEFTPWEETAVFTYQLDNLKVNNQDAPLAGAKFRLYYDEACTNEVILKKGTNGYVVLNPDTAAGGTGEEMVSEADGSFVIYGLDAGTYYLKETAAPDGYRPIQDPIKIIIESTFNAIPNQGLSTLHAKASTTTYYMGVASTNTKDLQTNLANGSIQNKIVNQIGYQLPSTGSYGAAILLGAGVIAISTGAYLLSTRKKSKAGKIDQGSLDRDNAIDHKDSDSIMQSDHEDFKTGE</sequence>